<dbReference type="PANTHER" id="PTHR11188">
    <property type="entry name" value="ARRESTIN DOMAIN CONTAINING PROTEIN"/>
    <property type="match status" value="1"/>
</dbReference>
<dbReference type="InterPro" id="IPR011021">
    <property type="entry name" value="Arrestin-like_N"/>
</dbReference>
<reference evidence="2 3" key="1">
    <citation type="submission" date="2023-04" db="EMBL/GenBank/DDBJ databases">
        <title>Genome of Basidiobolus ranarum AG-B5.</title>
        <authorList>
            <person name="Stajich J.E."/>
            <person name="Carter-House D."/>
            <person name="Gryganskyi A."/>
        </authorList>
    </citation>
    <scope>NUCLEOTIDE SEQUENCE [LARGE SCALE GENOMIC DNA]</scope>
    <source>
        <strain evidence="2 3">AG-B5</strain>
    </source>
</reference>
<sequence>MFKRDTLKIVLDDEHILFGGTAPSRVVRGHVLLSINSTVKIKSVDLSFEGTVVIRGKENGSIHFQNTLLSRGWQFLGLSGEPRLFSTGIYKYHFELLLNTSLPDSVFTKHGSIQYLFYARANRTGFRRTLNDTKQIYIQHPMPIETEQALIKTGELESKLRFYVLAPTSRYKLGDEIPVRIGTKPLLDDIRITKITLALYEGTKYRTPNGWSSTYSHQITGISSPWPTSSSELLEQTLRLYIPNTLSCIQIDCCSIFYQIKHTLDIIINLIDEARNRKAIVIRVPIHLASCFTDYDNELPSYEGVLTAPPEYATAELCPPYSSRA</sequence>
<dbReference type="SUPFAM" id="SSF81296">
    <property type="entry name" value="E set domains"/>
    <property type="match status" value="1"/>
</dbReference>
<evidence type="ECO:0000259" key="1">
    <source>
        <dbReference type="Pfam" id="PF00339"/>
    </source>
</evidence>
<accession>A0ABR2WBC2</accession>
<dbReference type="InterPro" id="IPR014756">
    <property type="entry name" value="Ig_E-set"/>
</dbReference>
<protein>
    <recommendedName>
        <fullName evidence="1">Arrestin-like N-terminal domain-containing protein</fullName>
    </recommendedName>
</protein>
<evidence type="ECO:0000313" key="2">
    <source>
        <dbReference type="EMBL" id="KAK9729356.1"/>
    </source>
</evidence>
<evidence type="ECO:0000313" key="3">
    <source>
        <dbReference type="Proteomes" id="UP001479436"/>
    </source>
</evidence>
<dbReference type="InterPro" id="IPR014752">
    <property type="entry name" value="Arrestin-like_C"/>
</dbReference>
<proteinExistence type="predicted"/>
<dbReference type="Proteomes" id="UP001479436">
    <property type="component" value="Unassembled WGS sequence"/>
</dbReference>
<dbReference type="EMBL" id="JASJQH010006881">
    <property type="protein sequence ID" value="KAK9729356.1"/>
    <property type="molecule type" value="Genomic_DNA"/>
</dbReference>
<dbReference type="Gene3D" id="2.60.40.640">
    <property type="match status" value="1"/>
</dbReference>
<dbReference type="Pfam" id="PF00339">
    <property type="entry name" value="Arrestin_N"/>
    <property type="match status" value="1"/>
</dbReference>
<gene>
    <name evidence="2" type="ORF">K7432_000325</name>
</gene>
<name>A0ABR2WBC2_9FUNG</name>
<organism evidence="2 3">
    <name type="scientific">Basidiobolus ranarum</name>
    <dbReference type="NCBI Taxonomy" id="34480"/>
    <lineage>
        <taxon>Eukaryota</taxon>
        <taxon>Fungi</taxon>
        <taxon>Fungi incertae sedis</taxon>
        <taxon>Zoopagomycota</taxon>
        <taxon>Entomophthoromycotina</taxon>
        <taxon>Basidiobolomycetes</taxon>
        <taxon>Basidiobolales</taxon>
        <taxon>Basidiobolaceae</taxon>
        <taxon>Basidiobolus</taxon>
    </lineage>
</organism>
<keyword evidence="3" id="KW-1185">Reference proteome</keyword>
<comment type="caution">
    <text evidence="2">The sequence shown here is derived from an EMBL/GenBank/DDBJ whole genome shotgun (WGS) entry which is preliminary data.</text>
</comment>
<feature type="domain" description="Arrestin-like N-terminal" evidence="1">
    <location>
        <begin position="25"/>
        <end position="124"/>
    </location>
</feature>
<dbReference type="InterPro" id="IPR050357">
    <property type="entry name" value="Arrestin_domain-protein"/>
</dbReference>
<dbReference type="PANTHER" id="PTHR11188:SF17">
    <property type="entry name" value="FI21816P1"/>
    <property type="match status" value="1"/>
</dbReference>